<dbReference type="Proteomes" id="UP001205890">
    <property type="component" value="Unassembled WGS sequence"/>
</dbReference>
<evidence type="ECO:0000313" key="4">
    <source>
        <dbReference type="Proteomes" id="UP001205890"/>
    </source>
</evidence>
<proteinExistence type="predicted"/>
<reference evidence="3 4" key="1">
    <citation type="submission" date="2022-07" db="EMBL/GenBank/DDBJ databases">
        <authorList>
            <person name="Li W.-J."/>
            <person name="Deng Q.-Q."/>
        </authorList>
    </citation>
    <scope>NUCLEOTIDE SEQUENCE [LARGE SCALE GENOMIC DNA]</scope>
    <source>
        <strain evidence="3 4">SYSU M60028</strain>
    </source>
</reference>
<evidence type="ECO:0000259" key="2">
    <source>
        <dbReference type="Pfam" id="PF07498"/>
    </source>
</evidence>
<sequence length="80" mass="9285">MSEHRHPSGRLLGARPARSEEQDEILEDLRAFAEELGVPGCAGMTKEEIVESLRQRYVFDSLLNRTDGIPKRRTQRVWRH</sequence>
<evidence type="ECO:0000256" key="1">
    <source>
        <dbReference type="SAM" id="MobiDB-lite"/>
    </source>
</evidence>
<comment type="caution">
    <text evidence="3">The sequence shown here is derived from an EMBL/GenBank/DDBJ whole genome shotgun (WGS) entry which is preliminary data.</text>
</comment>
<dbReference type="RefSeq" id="WP_254737999.1">
    <property type="nucleotide sequence ID" value="NZ_JANCLU010000001.1"/>
</dbReference>
<gene>
    <name evidence="3" type="ORF">NK718_01900</name>
</gene>
<feature type="region of interest" description="Disordered" evidence="1">
    <location>
        <begin position="1"/>
        <end position="20"/>
    </location>
</feature>
<dbReference type="InterPro" id="IPR011112">
    <property type="entry name" value="Rho-like_N"/>
</dbReference>
<dbReference type="EMBL" id="JANCLU010000001">
    <property type="protein sequence ID" value="MCP8937255.1"/>
    <property type="molecule type" value="Genomic_DNA"/>
</dbReference>
<evidence type="ECO:0000313" key="3">
    <source>
        <dbReference type="EMBL" id="MCP8937255.1"/>
    </source>
</evidence>
<feature type="domain" description="Rho termination factor-like N-terminal" evidence="2">
    <location>
        <begin position="26"/>
        <end position="55"/>
    </location>
</feature>
<protein>
    <submittedName>
        <fullName evidence="3">Rho termination factor N-terminal domain-containing protein</fullName>
    </submittedName>
</protein>
<keyword evidence="4" id="KW-1185">Reference proteome</keyword>
<dbReference type="Pfam" id="PF07498">
    <property type="entry name" value="Rho_N"/>
    <property type="match status" value="1"/>
</dbReference>
<accession>A0ABT1L735</accession>
<name>A0ABT1L735_9HYPH</name>
<organism evidence="3 4">
    <name type="scientific">Alsobacter ponti</name>
    <dbReference type="NCBI Taxonomy" id="2962936"/>
    <lineage>
        <taxon>Bacteria</taxon>
        <taxon>Pseudomonadati</taxon>
        <taxon>Pseudomonadota</taxon>
        <taxon>Alphaproteobacteria</taxon>
        <taxon>Hyphomicrobiales</taxon>
        <taxon>Alsobacteraceae</taxon>
        <taxon>Alsobacter</taxon>
    </lineage>
</organism>